<dbReference type="AlphaFoldDB" id="A0A1K1PIJ2"/>
<dbReference type="SUPFAM" id="SSF56784">
    <property type="entry name" value="HAD-like"/>
    <property type="match status" value="1"/>
</dbReference>
<dbReference type="FunFam" id="3.40.50.1000:FF:000022">
    <property type="entry name" value="Phosphoglycolate phosphatase"/>
    <property type="match status" value="1"/>
</dbReference>
<dbReference type="PANTHER" id="PTHR43434:SF1">
    <property type="entry name" value="PHOSPHOGLYCOLATE PHOSPHATASE"/>
    <property type="match status" value="1"/>
</dbReference>
<sequence>MSMITAIFDLDGTLADTICDLGDAVNYGLEKLGCPTHDYESYKQMVGNGAKKLCERALPEGKKDRSAELHGLFREYYSAHYLDKTRLYDGIKETLEKLQSRGVVLAVATNKPEDVAREIVWELLPDIDFVKVLGGVDYRPHKPDSAILIEIFAALPDAENRVYMIGDSNVDVQTAKNAGITSIGCAWGFRGRAELEAEGADYIAERASDIADIILK</sequence>
<dbReference type="NCBIfam" id="TIGR01549">
    <property type="entry name" value="HAD-SF-IA-v1"/>
    <property type="match status" value="1"/>
</dbReference>
<dbReference type="InterPro" id="IPR041492">
    <property type="entry name" value="HAD_2"/>
</dbReference>
<protein>
    <submittedName>
        <fullName evidence="1">Phosphoglycolate phosphatase</fullName>
    </submittedName>
</protein>
<dbReference type="InterPro" id="IPR023198">
    <property type="entry name" value="PGP-like_dom2"/>
</dbReference>
<dbReference type="Pfam" id="PF13419">
    <property type="entry name" value="HAD_2"/>
    <property type="match status" value="1"/>
</dbReference>
<dbReference type="Proteomes" id="UP000183461">
    <property type="component" value="Unassembled WGS sequence"/>
</dbReference>
<dbReference type="GO" id="GO:0006281">
    <property type="term" value="P:DNA repair"/>
    <property type="evidence" value="ECO:0007669"/>
    <property type="project" value="TreeGrafter"/>
</dbReference>
<organism evidence="1 2">
    <name type="scientific">Ruminococcus flavefaciens</name>
    <dbReference type="NCBI Taxonomy" id="1265"/>
    <lineage>
        <taxon>Bacteria</taxon>
        <taxon>Bacillati</taxon>
        <taxon>Bacillota</taxon>
        <taxon>Clostridia</taxon>
        <taxon>Eubacteriales</taxon>
        <taxon>Oscillospiraceae</taxon>
        <taxon>Ruminococcus</taxon>
    </lineage>
</organism>
<dbReference type="EMBL" id="FPIP01000009">
    <property type="protein sequence ID" value="SFW47608.1"/>
    <property type="molecule type" value="Genomic_DNA"/>
</dbReference>
<dbReference type="Gene3D" id="1.10.150.240">
    <property type="entry name" value="Putative phosphatase, domain 2"/>
    <property type="match status" value="1"/>
</dbReference>
<dbReference type="PANTHER" id="PTHR43434">
    <property type="entry name" value="PHOSPHOGLYCOLATE PHOSPHATASE"/>
    <property type="match status" value="1"/>
</dbReference>
<gene>
    <name evidence="1" type="ORF">SAMN02910280_2792</name>
</gene>
<dbReference type="InterPro" id="IPR023214">
    <property type="entry name" value="HAD_sf"/>
</dbReference>
<dbReference type="InterPro" id="IPR050155">
    <property type="entry name" value="HAD-like_hydrolase_sf"/>
</dbReference>
<reference evidence="1 2" key="1">
    <citation type="submission" date="2016-11" db="EMBL/GenBank/DDBJ databases">
        <authorList>
            <person name="Jaros S."/>
            <person name="Januszkiewicz K."/>
            <person name="Wedrychowicz H."/>
        </authorList>
    </citation>
    <scope>NUCLEOTIDE SEQUENCE [LARGE SCALE GENOMIC DNA]</scope>
    <source>
        <strain evidence="1 2">YL228</strain>
    </source>
</reference>
<name>A0A1K1PIJ2_RUMFL</name>
<proteinExistence type="predicted"/>
<dbReference type="SFLD" id="SFLDS00003">
    <property type="entry name" value="Haloacid_Dehalogenase"/>
    <property type="match status" value="1"/>
</dbReference>
<dbReference type="InterPro" id="IPR006439">
    <property type="entry name" value="HAD-SF_hydro_IA"/>
</dbReference>
<dbReference type="GO" id="GO:0008967">
    <property type="term" value="F:phosphoglycolate phosphatase activity"/>
    <property type="evidence" value="ECO:0007669"/>
    <property type="project" value="TreeGrafter"/>
</dbReference>
<dbReference type="GO" id="GO:0005829">
    <property type="term" value="C:cytosol"/>
    <property type="evidence" value="ECO:0007669"/>
    <property type="project" value="TreeGrafter"/>
</dbReference>
<accession>A0A1K1PIJ2</accession>
<dbReference type="Gene3D" id="3.40.50.1000">
    <property type="entry name" value="HAD superfamily/HAD-like"/>
    <property type="match status" value="1"/>
</dbReference>
<dbReference type="SFLD" id="SFLDG01129">
    <property type="entry name" value="C1.5:_HAD__Beta-PGM__Phosphata"/>
    <property type="match status" value="1"/>
</dbReference>
<evidence type="ECO:0000313" key="2">
    <source>
        <dbReference type="Proteomes" id="UP000183461"/>
    </source>
</evidence>
<dbReference type="SFLD" id="SFLDG01135">
    <property type="entry name" value="C1.5.6:_HAD__Beta-PGM__Phospha"/>
    <property type="match status" value="1"/>
</dbReference>
<evidence type="ECO:0000313" key="1">
    <source>
        <dbReference type="EMBL" id="SFW47608.1"/>
    </source>
</evidence>
<dbReference type="InterPro" id="IPR036412">
    <property type="entry name" value="HAD-like_sf"/>
</dbReference>